<feature type="domain" description="RNA polymerase sigma factor 70 region 4 type 2" evidence="9">
    <location>
        <begin position="157"/>
        <end position="207"/>
    </location>
</feature>
<keyword evidence="5 7" id="KW-0238">DNA-binding</keyword>
<evidence type="ECO:0000259" key="10">
    <source>
        <dbReference type="Pfam" id="PF12680"/>
    </source>
</evidence>
<evidence type="ECO:0000313" key="12">
    <source>
        <dbReference type="Proteomes" id="UP000095210"/>
    </source>
</evidence>
<keyword evidence="6 7" id="KW-0804">Transcription</keyword>
<evidence type="ECO:0000256" key="5">
    <source>
        <dbReference type="ARBA" id="ARBA00023125"/>
    </source>
</evidence>
<dbReference type="InterPro" id="IPR013324">
    <property type="entry name" value="RNA_pol_sigma_r3/r4-like"/>
</dbReference>
<evidence type="ECO:0000313" key="11">
    <source>
        <dbReference type="EMBL" id="AOS64108.1"/>
    </source>
</evidence>
<evidence type="ECO:0000256" key="4">
    <source>
        <dbReference type="ARBA" id="ARBA00023082"/>
    </source>
</evidence>
<dbReference type="Gene3D" id="1.10.1740.10">
    <property type="match status" value="1"/>
</dbReference>
<dbReference type="Pfam" id="PF08281">
    <property type="entry name" value="Sigma70_r4_2"/>
    <property type="match status" value="1"/>
</dbReference>
<dbReference type="Proteomes" id="UP000095210">
    <property type="component" value="Chromosome"/>
</dbReference>
<dbReference type="GO" id="GO:0006352">
    <property type="term" value="P:DNA-templated transcription initiation"/>
    <property type="evidence" value="ECO:0007669"/>
    <property type="project" value="InterPro"/>
</dbReference>
<dbReference type="Pfam" id="PF04542">
    <property type="entry name" value="Sigma70_r2"/>
    <property type="match status" value="1"/>
</dbReference>
<dbReference type="Gene3D" id="3.10.450.50">
    <property type="match status" value="1"/>
</dbReference>
<proteinExistence type="inferred from homology"/>
<evidence type="ECO:0000256" key="3">
    <source>
        <dbReference type="ARBA" id="ARBA00023015"/>
    </source>
</evidence>
<dbReference type="EMBL" id="CP014859">
    <property type="protein sequence ID" value="AOS64108.1"/>
    <property type="molecule type" value="Genomic_DNA"/>
</dbReference>
<dbReference type="InterPro" id="IPR032710">
    <property type="entry name" value="NTF2-like_dom_sf"/>
</dbReference>
<feature type="domain" description="RNA polymerase sigma-70 region 2" evidence="8">
    <location>
        <begin position="42"/>
        <end position="105"/>
    </location>
</feature>
<evidence type="ECO:0000256" key="7">
    <source>
        <dbReference type="RuleBase" id="RU000716"/>
    </source>
</evidence>
<dbReference type="Pfam" id="PF12680">
    <property type="entry name" value="SnoaL_2"/>
    <property type="match status" value="1"/>
</dbReference>
<dbReference type="GO" id="GO:0016987">
    <property type="term" value="F:sigma factor activity"/>
    <property type="evidence" value="ECO:0007669"/>
    <property type="project" value="UniProtKB-KW"/>
</dbReference>
<dbReference type="InterPro" id="IPR014284">
    <property type="entry name" value="RNA_pol_sigma-70_dom"/>
</dbReference>
<dbReference type="InterPro" id="IPR013325">
    <property type="entry name" value="RNA_pol_sigma_r2"/>
</dbReference>
<dbReference type="PANTHER" id="PTHR43133">
    <property type="entry name" value="RNA POLYMERASE ECF-TYPE SIGMA FACTO"/>
    <property type="match status" value="1"/>
</dbReference>
<protein>
    <recommendedName>
        <fullName evidence="7">RNA polymerase sigma factor</fullName>
    </recommendedName>
</protein>
<dbReference type="InterPro" id="IPR036388">
    <property type="entry name" value="WH-like_DNA-bd_sf"/>
</dbReference>
<name>A0AAC9MY67_9PSEU</name>
<reference evidence="12" key="1">
    <citation type="submission" date="2016-03" db="EMBL/GenBank/DDBJ databases">
        <title>Complete genome sequence of the type strain Actinoalloteichus hymeniacidonis DSM 45092.</title>
        <authorList>
            <person name="Schaffert L."/>
            <person name="Albersmeier A."/>
            <person name="Winkler A."/>
            <person name="Kalinowski J."/>
            <person name="Zotchev S."/>
            <person name="Ruckert C."/>
        </authorList>
    </citation>
    <scope>NUCLEOTIDE SEQUENCE [LARGE SCALE GENOMIC DNA]</scope>
    <source>
        <strain evidence="12">HPA177(T) (DSM 45092(T))</strain>
    </source>
</reference>
<dbReference type="PROSITE" id="PS01063">
    <property type="entry name" value="SIGMA70_ECF"/>
    <property type="match status" value="1"/>
</dbReference>
<dbReference type="Gene3D" id="1.10.10.10">
    <property type="entry name" value="Winged helix-like DNA-binding domain superfamily/Winged helix DNA-binding domain"/>
    <property type="match status" value="1"/>
</dbReference>
<accession>A0AAC9MY67</accession>
<dbReference type="GO" id="GO:0006950">
    <property type="term" value="P:response to stress"/>
    <property type="evidence" value="ECO:0007669"/>
    <property type="project" value="UniProtKB-ARBA"/>
</dbReference>
<dbReference type="InterPro" id="IPR014305">
    <property type="entry name" value="RNA_pol_sigma-G_actinobac"/>
</dbReference>
<sequence length="357" mass="39506">MKYSDGLDEHMTEEGDGASVAERDTVLAVVRDGDESAFAQVVRRHERELRVHCYRMVASFDDAEDLTQKTFLRAWTKRDTFQGRSTFRAWLYRIATNACLDFLDRHPTRRLAAPGPGPASPVTIPWLSPFPDHLLPAAPEEEEPAARAVAKETIELAFLAAIQHLPPRQRAVVILRDVLGWPASHTAELLGDSVASANSALQRARGTLREHLPTRRTEWAATTEPSQAERALLRRYVAASEQADLAALTSLLRSDARFGQRPGASGHTEGETLRYDGRDAIIAAWTPACDGPDAMEFRVFETFVNRQPAAAVYVRAKGESVYQAFGLDVLRTEGDQVTEVLAFTADVFPMLGLPATW</sequence>
<comment type="similarity">
    <text evidence="1 7">Belongs to the sigma-70 factor family. ECF subfamily.</text>
</comment>
<keyword evidence="3 7" id="KW-0805">Transcription regulation</keyword>
<dbReference type="AlphaFoldDB" id="A0AAC9MY67"/>
<feature type="domain" description="SnoaL-like" evidence="10">
    <location>
        <begin position="233"/>
        <end position="340"/>
    </location>
</feature>
<evidence type="ECO:0000256" key="6">
    <source>
        <dbReference type="ARBA" id="ARBA00023163"/>
    </source>
</evidence>
<evidence type="ECO:0000259" key="8">
    <source>
        <dbReference type="Pfam" id="PF04542"/>
    </source>
</evidence>
<keyword evidence="4 7" id="KW-0731">Sigma factor</keyword>
<evidence type="ECO:0000256" key="1">
    <source>
        <dbReference type="ARBA" id="ARBA00010641"/>
    </source>
</evidence>
<dbReference type="NCBIfam" id="TIGR02960">
    <property type="entry name" value="SigX5"/>
    <property type="match status" value="1"/>
</dbReference>
<dbReference type="GO" id="GO:0003677">
    <property type="term" value="F:DNA binding"/>
    <property type="evidence" value="ECO:0007669"/>
    <property type="project" value="UniProtKB-KW"/>
</dbReference>
<evidence type="ECO:0000259" key="9">
    <source>
        <dbReference type="Pfam" id="PF08281"/>
    </source>
</evidence>
<dbReference type="NCBIfam" id="NF006089">
    <property type="entry name" value="PRK08241.1"/>
    <property type="match status" value="1"/>
</dbReference>
<dbReference type="SUPFAM" id="SSF88659">
    <property type="entry name" value="Sigma3 and sigma4 domains of RNA polymerase sigma factors"/>
    <property type="match status" value="1"/>
</dbReference>
<dbReference type="InterPro" id="IPR037401">
    <property type="entry name" value="SnoaL-like"/>
</dbReference>
<evidence type="ECO:0000256" key="2">
    <source>
        <dbReference type="ARBA" id="ARBA00011344"/>
    </source>
</evidence>
<dbReference type="PANTHER" id="PTHR43133:SF65">
    <property type="entry name" value="ECF RNA POLYMERASE SIGMA FACTOR SIGG"/>
    <property type="match status" value="1"/>
</dbReference>
<dbReference type="InterPro" id="IPR039425">
    <property type="entry name" value="RNA_pol_sigma-70-like"/>
</dbReference>
<dbReference type="SUPFAM" id="SSF54427">
    <property type="entry name" value="NTF2-like"/>
    <property type="match status" value="1"/>
</dbReference>
<gene>
    <name evidence="11" type="ORF">TL08_16540</name>
</gene>
<comment type="subunit">
    <text evidence="2">Interacts transiently with the RNA polymerase catalytic core formed by RpoA, RpoB, RpoC and RpoZ (2 alpha, 1 beta, 1 beta' and 1 omega subunit) to form the RNA polymerase holoenzyme that can initiate transcription.</text>
</comment>
<dbReference type="InterPro" id="IPR013249">
    <property type="entry name" value="RNA_pol_sigma70_r4_t2"/>
</dbReference>
<dbReference type="KEGG" id="ahm:TL08_16540"/>
<dbReference type="InterPro" id="IPR000838">
    <property type="entry name" value="RNA_pol_sigma70_ECF_CS"/>
</dbReference>
<dbReference type="NCBIfam" id="TIGR02937">
    <property type="entry name" value="sigma70-ECF"/>
    <property type="match status" value="1"/>
</dbReference>
<keyword evidence="12" id="KW-1185">Reference proteome</keyword>
<dbReference type="InterPro" id="IPR007627">
    <property type="entry name" value="RNA_pol_sigma70_r2"/>
</dbReference>
<dbReference type="SUPFAM" id="SSF88946">
    <property type="entry name" value="Sigma2 domain of RNA polymerase sigma factors"/>
    <property type="match status" value="1"/>
</dbReference>
<organism evidence="11 12">
    <name type="scientific">Actinoalloteichus hymeniacidonis</name>
    <dbReference type="NCBI Taxonomy" id="340345"/>
    <lineage>
        <taxon>Bacteria</taxon>
        <taxon>Bacillati</taxon>
        <taxon>Actinomycetota</taxon>
        <taxon>Actinomycetes</taxon>
        <taxon>Pseudonocardiales</taxon>
        <taxon>Pseudonocardiaceae</taxon>
        <taxon>Actinoalloteichus</taxon>
    </lineage>
</organism>